<evidence type="ECO:0000313" key="3">
    <source>
        <dbReference type="EMBL" id="QOK22358.1"/>
    </source>
</evidence>
<evidence type="ECO:0000256" key="1">
    <source>
        <dbReference type="SAM" id="MobiDB-lite"/>
    </source>
</evidence>
<evidence type="ECO:0000313" key="4">
    <source>
        <dbReference type="Proteomes" id="UP000593998"/>
    </source>
</evidence>
<proteinExistence type="predicted"/>
<keyword evidence="2" id="KW-0472">Membrane</keyword>
<feature type="region of interest" description="Disordered" evidence="1">
    <location>
        <begin position="45"/>
        <end position="111"/>
    </location>
</feature>
<name>A0A7L9IYK0_9MICO</name>
<accession>A0A7L9IYK0</accession>
<keyword evidence="2" id="KW-0812">Transmembrane</keyword>
<reference evidence="3 4" key="1">
    <citation type="submission" date="2020-10" db="EMBL/GenBank/DDBJ databases">
        <title>Janibacter indicus TT2 genome sequence.</title>
        <authorList>
            <person name="Lee K."/>
            <person name="Ganzorig M."/>
        </authorList>
    </citation>
    <scope>NUCLEOTIDE SEQUENCE [LARGE SCALE GENOMIC DNA]</scope>
    <source>
        <strain evidence="3 4">TT2</strain>
    </source>
</reference>
<gene>
    <name evidence="3" type="ORF">IGS73_14905</name>
</gene>
<dbReference type="AlphaFoldDB" id="A0A7L9IYK0"/>
<dbReference type="Proteomes" id="UP000593998">
    <property type="component" value="Chromosome"/>
</dbReference>
<keyword evidence="2" id="KW-1133">Transmembrane helix</keyword>
<feature type="transmembrane region" description="Helical" evidence="2">
    <location>
        <begin position="17"/>
        <end position="37"/>
    </location>
</feature>
<organism evidence="3 4">
    <name type="scientific">Janibacter indicus</name>
    <dbReference type="NCBI Taxonomy" id="857417"/>
    <lineage>
        <taxon>Bacteria</taxon>
        <taxon>Bacillati</taxon>
        <taxon>Actinomycetota</taxon>
        <taxon>Actinomycetes</taxon>
        <taxon>Micrococcales</taxon>
        <taxon>Intrasporangiaceae</taxon>
        <taxon>Janibacter</taxon>
    </lineage>
</organism>
<protein>
    <submittedName>
        <fullName evidence="3">Uncharacterized protein</fullName>
    </submittedName>
</protein>
<dbReference type="EMBL" id="CP062789">
    <property type="protein sequence ID" value="QOK22358.1"/>
    <property type="molecule type" value="Genomic_DNA"/>
</dbReference>
<evidence type="ECO:0000256" key="2">
    <source>
        <dbReference type="SAM" id="Phobius"/>
    </source>
</evidence>
<dbReference type="RefSeq" id="WP_192910871.1">
    <property type="nucleotide sequence ID" value="NZ_CP062789.1"/>
</dbReference>
<sequence length="266" mass="27972">MAAGTPEPWSRQRLGCALAAIAVVMVMLLVGVAIWVARALTSGDESMQASRPTASEVHGQQERDRVAAEPMLQVDPVDARQGTPAAAPAPTMRIPSPTKVGAAEVPTGFPQSPEGAVGQLAAIAQVVTEGMSIPHAAAVHDEWAMPGAGSAADWQLTENVRVFLESAQLSGQEAGSSVTVMADPVAAQIKGHDGDTWVLACVLFDVKAVVAQEARTGWGHCERMQWHDGAWKIAPGQRPAPAPSTWPGSQKAIEAGWRTWVEPEKS</sequence>